<feature type="domain" description="Alpha/beta hydrolase fold-3" evidence="2">
    <location>
        <begin position="38"/>
        <end position="254"/>
    </location>
</feature>
<gene>
    <name evidence="3" type="ORF">Plec18167_004284</name>
</gene>
<dbReference type="Gene3D" id="3.40.50.1820">
    <property type="entry name" value="alpha/beta hydrolase"/>
    <property type="match status" value="1"/>
</dbReference>
<reference evidence="3 4" key="1">
    <citation type="journal article" date="2024" name="IMA Fungus">
        <title>IMA Genome - F19 : A genome assembly and annotation guide to empower mycologists, including annotated draft genome sequences of Ceratocystis pirilliformis, Diaporthe australafricana, Fusarium ophioides, Paecilomyces lecythidis, and Sporothrix stenoceras.</title>
        <authorList>
            <person name="Aylward J."/>
            <person name="Wilson A.M."/>
            <person name="Visagie C.M."/>
            <person name="Spraker J."/>
            <person name="Barnes I."/>
            <person name="Buitendag C."/>
            <person name="Ceriani C."/>
            <person name="Del Mar Angel L."/>
            <person name="du Plessis D."/>
            <person name="Fuchs T."/>
            <person name="Gasser K."/>
            <person name="Kramer D."/>
            <person name="Li W."/>
            <person name="Munsamy K."/>
            <person name="Piso A."/>
            <person name="Price J.L."/>
            <person name="Sonnekus B."/>
            <person name="Thomas C."/>
            <person name="van der Nest A."/>
            <person name="van Dijk A."/>
            <person name="van Heerden A."/>
            <person name="van Vuuren N."/>
            <person name="Yilmaz N."/>
            <person name="Duong T.A."/>
            <person name="van der Merwe N.A."/>
            <person name="Wingfield M.J."/>
            <person name="Wingfield B.D."/>
        </authorList>
    </citation>
    <scope>NUCLEOTIDE SEQUENCE [LARGE SCALE GENOMIC DNA]</scope>
    <source>
        <strain evidence="3 4">CMW 18167</strain>
    </source>
</reference>
<dbReference type="InterPro" id="IPR013094">
    <property type="entry name" value="AB_hydrolase_3"/>
</dbReference>
<evidence type="ECO:0000256" key="1">
    <source>
        <dbReference type="ARBA" id="ARBA00022801"/>
    </source>
</evidence>
<evidence type="ECO:0000313" key="3">
    <source>
        <dbReference type="EMBL" id="KAL1878989.1"/>
    </source>
</evidence>
<comment type="caution">
    <text evidence="3">The sequence shown here is derived from an EMBL/GenBank/DDBJ whole genome shotgun (WGS) entry which is preliminary data.</text>
</comment>
<dbReference type="Pfam" id="PF07859">
    <property type="entry name" value="Abhydrolase_3"/>
    <property type="match status" value="1"/>
</dbReference>
<keyword evidence="4" id="KW-1185">Reference proteome</keyword>
<dbReference type="InterPro" id="IPR050300">
    <property type="entry name" value="GDXG_lipolytic_enzyme"/>
</dbReference>
<proteinExistence type="predicted"/>
<evidence type="ECO:0000313" key="4">
    <source>
        <dbReference type="Proteomes" id="UP001583193"/>
    </source>
</evidence>
<organism evidence="3 4">
    <name type="scientific">Paecilomyces lecythidis</name>
    <dbReference type="NCBI Taxonomy" id="3004212"/>
    <lineage>
        <taxon>Eukaryota</taxon>
        <taxon>Fungi</taxon>
        <taxon>Dikarya</taxon>
        <taxon>Ascomycota</taxon>
        <taxon>Pezizomycotina</taxon>
        <taxon>Eurotiomycetes</taxon>
        <taxon>Eurotiomycetidae</taxon>
        <taxon>Eurotiales</taxon>
        <taxon>Thermoascaceae</taxon>
        <taxon>Paecilomyces</taxon>
    </lineage>
</organism>
<dbReference type="EMBL" id="JAVDPF010000011">
    <property type="protein sequence ID" value="KAL1878989.1"/>
    <property type="molecule type" value="Genomic_DNA"/>
</dbReference>
<evidence type="ECO:0000259" key="2">
    <source>
        <dbReference type="Pfam" id="PF07859"/>
    </source>
</evidence>
<dbReference type="Proteomes" id="UP001583193">
    <property type="component" value="Unassembled WGS sequence"/>
</dbReference>
<dbReference type="PANTHER" id="PTHR48081">
    <property type="entry name" value="AB HYDROLASE SUPERFAMILY PROTEIN C4A8.06C"/>
    <property type="match status" value="1"/>
</dbReference>
<keyword evidence="1" id="KW-0378">Hydrolase</keyword>
<dbReference type="PANTHER" id="PTHR48081:SF8">
    <property type="entry name" value="ALPHA_BETA HYDROLASE FOLD-3 DOMAIN-CONTAINING PROTEIN-RELATED"/>
    <property type="match status" value="1"/>
</dbReference>
<dbReference type="SUPFAM" id="SSF53474">
    <property type="entry name" value="alpha/beta-Hydrolases"/>
    <property type="match status" value="1"/>
</dbReference>
<dbReference type="InterPro" id="IPR029058">
    <property type="entry name" value="AB_hydrolase_fold"/>
</dbReference>
<accession>A0ABR3XTU0</accession>
<protein>
    <recommendedName>
        <fullName evidence="2">Alpha/beta hydrolase fold-3 domain-containing protein</fullName>
    </recommendedName>
</protein>
<name>A0ABR3XTU0_9EURO</name>
<sequence length="322" mass="35341">MADIKESTLEVPMRDGHTHQAIVYKLNNKNLSTETPLIVLVHGGGFSMGGPKELAAYSRALASLYNAAVVNIAHRKAPQYRFPIAVNDVVDSLKWLGKNATSLIGADPTAGFIVSGISSGANLAAVATHKSILEGWAPRITGLMLALPFMLHNDMVPDRYKPLYRSREENANGTILNAESIKIVFDSYRPDIHSVDFSPLNLPDPAAALQLMPPVYIEVCGKDPLRDDGLIYKQFLREHGVKTKLDLHEELAHGEYVLGTSEATWRANCDLFNGFGWLLGKTAMEKDIAKVFSQPAMTRDNIPVESIVDLKLPLPDNLVTRS</sequence>